<feature type="domain" description="ABC transporter" evidence="5">
    <location>
        <begin position="7"/>
        <end position="235"/>
    </location>
</feature>
<dbReference type="Gene3D" id="3.40.50.300">
    <property type="entry name" value="P-loop containing nucleotide triphosphate hydrolases"/>
    <property type="match status" value="1"/>
</dbReference>
<dbReference type="GO" id="GO:0016887">
    <property type="term" value="F:ATP hydrolysis activity"/>
    <property type="evidence" value="ECO:0007669"/>
    <property type="project" value="InterPro"/>
</dbReference>
<dbReference type="SMART" id="SM00382">
    <property type="entry name" value="AAA"/>
    <property type="match status" value="1"/>
</dbReference>
<dbReference type="KEGG" id="dbc:MFMK1_003427"/>
<evidence type="ECO:0000313" key="7">
    <source>
        <dbReference type="Proteomes" id="UP001329915"/>
    </source>
</evidence>
<dbReference type="PANTHER" id="PTHR43335:SF4">
    <property type="entry name" value="ABC TRANSPORTER, ATP-BINDING PROTEIN"/>
    <property type="match status" value="1"/>
</dbReference>
<protein>
    <submittedName>
        <fullName evidence="6">ABC transporter ATP-binding protein</fullName>
    </submittedName>
</protein>
<proteinExistence type="inferred from homology"/>
<reference evidence="6 7" key="1">
    <citation type="submission" date="2023-04" db="EMBL/GenBank/DDBJ databases">
        <authorList>
            <person name="Hsu D."/>
        </authorList>
    </citation>
    <scope>NUCLEOTIDE SEQUENCE [LARGE SCALE GENOMIC DNA]</scope>
    <source>
        <strain evidence="6 7">MK1</strain>
    </source>
</reference>
<evidence type="ECO:0000256" key="3">
    <source>
        <dbReference type="ARBA" id="ARBA00022741"/>
    </source>
</evidence>
<keyword evidence="7" id="KW-1185">Reference proteome</keyword>
<dbReference type="AlphaFoldDB" id="A0AAU0UW56"/>
<dbReference type="SUPFAM" id="SSF52540">
    <property type="entry name" value="P-loop containing nucleoside triphosphate hydrolases"/>
    <property type="match status" value="1"/>
</dbReference>
<dbReference type="GO" id="GO:0005524">
    <property type="term" value="F:ATP binding"/>
    <property type="evidence" value="ECO:0007669"/>
    <property type="project" value="UniProtKB-KW"/>
</dbReference>
<evidence type="ECO:0000256" key="1">
    <source>
        <dbReference type="ARBA" id="ARBA00005417"/>
    </source>
</evidence>
<comment type="similarity">
    <text evidence="1">Belongs to the ABC transporter superfamily.</text>
</comment>
<evidence type="ECO:0000313" key="6">
    <source>
        <dbReference type="EMBL" id="WRO23564.1"/>
    </source>
</evidence>
<dbReference type="InterPro" id="IPR003439">
    <property type="entry name" value="ABC_transporter-like_ATP-bd"/>
</dbReference>
<keyword evidence="2" id="KW-0813">Transport</keyword>
<dbReference type="InterPro" id="IPR017871">
    <property type="entry name" value="ABC_transporter-like_CS"/>
</dbReference>
<dbReference type="PANTHER" id="PTHR43335">
    <property type="entry name" value="ABC TRANSPORTER, ATP-BINDING PROTEIN"/>
    <property type="match status" value="1"/>
</dbReference>
<dbReference type="Proteomes" id="UP001329915">
    <property type="component" value="Chromosome"/>
</dbReference>
<dbReference type="RefSeq" id="WP_366922945.1">
    <property type="nucleotide sequence ID" value="NZ_CP121694.1"/>
</dbReference>
<evidence type="ECO:0000259" key="5">
    <source>
        <dbReference type="PROSITE" id="PS50893"/>
    </source>
</evidence>
<dbReference type="InterPro" id="IPR027417">
    <property type="entry name" value="P-loop_NTPase"/>
</dbReference>
<dbReference type="PROSITE" id="PS00211">
    <property type="entry name" value="ABC_TRANSPORTER_1"/>
    <property type="match status" value="1"/>
</dbReference>
<dbReference type="InterPro" id="IPR003593">
    <property type="entry name" value="AAA+_ATPase"/>
</dbReference>
<dbReference type="Pfam" id="PF00005">
    <property type="entry name" value="ABC_tran"/>
    <property type="match status" value="1"/>
</dbReference>
<sequence>MTKKAVLEVINLSKSFGAKRVVNDISLDVSEGDIYGFLGPNGAGKTTTIRMLLGLVHPDAGTVNINGHNLMHNFNDAINSVGALVETPAFHLSLSGHQNLALIKNLHPQIPEKRIHEVLEMVRLDNKANDQVKTYSLGMKQRLGIARTLLHYPKLVILDEPTNGLDPQGMKEVREMICQLSLEQDITFFISTHLLHEVEQTCNKVAILQEGDLIAQGSVKQLLAHNNEVVEIITDETDLAIDILRSAPFIKSIGKTSQGLSVELDRGFSASTNKMLVSRGIAVNYVIPKQQSFEQYFLDLTQGGESHV</sequence>
<evidence type="ECO:0000256" key="4">
    <source>
        <dbReference type="ARBA" id="ARBA00022840"/>
    </source>
</evidence>
<evidence type="ECO:0000256" key="2">
    <source>
        <dbReference type="ARBA" id="ARBA00022448"/>
    </source>
</evidence>
<keyword evidence="3" id="KW-0547">Nucleotide-binding</keyword>
<dbReference type="EMBL" id="CP121694">
    <property type="protein sequence ID" value="WRO23564.1"/>
    <property type="molecule type" value="Genomic_DNA"/>
</dbReference>
<accession>A0AAU0UW56</accession>
<name>A0AAU0UW56_9FIRM</name>
<keyword evidence="4 6" id="KW-0067">ATP-binding</keyword>
<organism evidence="6 7">
    <name type="scientific">Metallumcola ferriviriculae</name>
    <dbReference type="NCBI Taxonomy" id="3039180"/>
    <lineage>
        <taxon>Bacteria</taxon>
        <taxon>Bacillati</taxon>
        <taxon>Bacillota</taxon>
        <taxon>Clostridia</taxon>
        <taxon>Neomoorellales</taxon>
        <taxon>Desulfitibacteraceae</taxon>
        <taxon>Metallumcola</taxon>
    </lineage>
</organism>
<gene>
    <name evidence="6" type="ORF">MFMK1_003427</name>
</gene>
<dbReference type="PROSITE" id="PS50893">
    <property type="entry name" value="ABC_TRANSPORTER_2"/>
    <property type="match status" value="1"/>
</dbReference>